<dbReference type="InterPro" id="IPR043128">
    <property type="entry name" value="Rev_trsase/Diguanyl_cyclase"/>
</dbReference>
<dbReference type="RefSeq" id="WP_158609224.1">
    <property type="nucleotide sequence ID" value="NZ_BFFP01000031.1"/>
</dbReference>
<evidence type="ECO:0000313" key="3">
    <source>
        <dbReference type="Proteomes" id="UP000286848"/>
    </source>
</evidence>
<reference evidence="2 3" key="1">
    <citation type="journal article" date="2019" name="Int. J. Syst. Evol. Microbiol.">
        <title>Lactobacillus salitolerans sp. nov., a novel lactic acid bacterium isolated from spent mushroom substrates.</title>
        <authorList>
            <person name="Tohno M."/>
            <person name="Tanizawa Y."/>
            <person name="Kojima Y."/>
            <person name="Sakamoto M."/>
            <person name="Nakamura Y."/>
            <person name="Ohkuma M."/>
            <person name="Kobayashi H."/>
        </authorList>
    </citation>
    <scope>NUCLEOTIDE SEQUENCE [LARGE SCALE GENOMIC DNA]</scope>
    <source>
        <strain evidence="2 3">YK43</strain>
    </source>
</reference>
<proteinExistence type="predicted"/>
<keyword evidence="3" id="KW-1185">Reference proteome</keyword>
<accession>A0A401IUW7</accession>
<dbReference type="Gene3D" id="3.30.70.270">
    <property type="match status" value="1"/>
</dbReference>
<name>A0A401IUW7_9LACO</name>
<gene>
    <name evidence="2" type="ORF">LFYK43_17810</name>
</gene>
<dbReference type="EMBL" id="BFFP01000031">
    <property type="protein sequence ID" value="GBG95322.1"/>
    <property type="molecule type" value="Genomic_DNA"/>
</dbReference>
<dbReference type="InterPro" id="IPR000160">
    <property type="entry name" value="GGDEF_dom"/>
</dbReference>
<evidence type="ECO:0000259" key="1">
    <source>
        <dbReference type="PROSITE" id="PS50887"/>
    </source>
</evidence>
<dbReference type="PROSITE" id="PS50887">
    <property type="entry name" value="GGDEF"/>
    <property type="match status" value="1"/>
</dbReference>
<evidence type="ECO:0000313" key="2">
    <source>
        <dbReference type="EMBL" id="GBG95322.1"/>
    </source>
</evidence>
<dbReference type="InterPro" id="IPR029787">
    <property type="entry name" value="Nucleotide_cyclase"/>
</dbReference>
<dbReference type="OrthoDB" id="9759607at2"/>
<protein>
    <recommendedName>
        <fullName evidence="1">GGDEF domain-containing protein</fullName>
    </recommendedName>
</protein>
<feature type="domain" description="GGDEF" evidence="1">
    <location>
        <begin position="1"/>
        <end position="43"/>
    </location>
</feature>
<sequence length="59" mass="6726">MTTSVGFEMYRPGDDPTILYQRADLLLYEAKNRGRNQVVGADDPRVLSKFLNADNHLKN</sequence>
<organism evidence="2 3">
    <name type="scientific">Ligilactobacillus salitolerans</name>
    <dbReference type="NCBI Taxonomy" id="1808352"/>
    <lineage>
        <taxon>Bacteria</taxon>
        <taxon>Bacillati</taxon>
        <taxon>Bacillota</taxon>
        <taxon>Bacilli</taxon>
        <taxon>Lactobacillales</taxon>
        <taxon>Lactobacillaceae</taxon>
        <taxon>Ligilactobacillus</taxon>
    </lineage>
</organism>
<dbReference type="AlphaFoldDB" id="A0A401IUW7"/>
<dbReference type="SUPFAM" id="SSF55073">
    <property type="entry name" value="Nucleotide cyclase"/>
    <property type="match status" value="1"/>
</dbReference>
<comment type="caution">
    <text evidence="2">The sequence shown here is derived from an EMBL/GenBank/DDBJ whole genome shotgun (WGS) entry which is preliminary data.</text>
</comment>
<dbReference type="Proteomes" id="UP000286848">
    <property type="component" value="Unassembled WGS sequence"/>
</dbReference>